<dbReference type="GO" id="GO:0005509">
    <property type="term" value="F:calcium ion binding"/>
    <property type="evidence" value="ECO:0007669"/>
    <property type="project" value="UniProtKB-UniRule"/>
</dbReference>
<feature type="region of interest" description="Disordered" evidence="9">
    <location>
        <begin position="1489"/>
        <end position="1618"/>
    </location>
</feature>
<feature type="compositionally biased region" description="Low complexity" evidence="9">
    <location>
        <begin position="894"/>
        <end position="910"/>
    </location>
</feature>
<dbReference type="SUPFAM" id="SSF49313">
    <property type="entry name" value="Cadherin-like"/>
    <property type="match status" value="6"/>
</dbReference>
<keyword evidence="4 8" id="KW-0106">Calcium</keyword>
<gene>
    <name evidence="12" type="ORF">WMSIL1_LOCUS5993</name>
</gene>
<dbReference type="Gene3D" id="2.60.40.60">
    <property type="entry name" value="Cadherins"/>
    <property type="match status" value="7"/>
</dbReference>
<feature type="domain" description="Cadherin" evidence="11">
    <location>
        <begin position="729"/>
        <end position="857"/>
    </location>
</feature>
<evidence type="ECO:0000256" key="1">
    <source>
        <dbReference type="ARBA" id="ARBA00004167"/>
    </source>
</evidence>
<feature type="transmembrane region" description="Helical" evidence="10">
    <location>
        <begin position="1117"/>
        <end position="1140"/>
    </location>
</feature>
<organism evidence="12 13">
    <name type="scientific">Hymenolepis diminuta</name>
    <name type="common">Rat tapeworm</name>
    <dbReference type="NCBI Taxonomy" id="6216"/>
    <lineage>
        <taxon>Eukaryota</taxon>
        <taxon>Metazoa</taxon>
        <taxon>Spiralia</taxon>
        <taxon>Lophotrochozoa</taxon>
        <taxon>Platyhelminthes</taxon>
        <taxon>Cestoda</taxon>
        <taxon>Eucestoda</taxon>
        <taxon>Cyclophyllidea</taxon>
        <taxon>Hymenolepididae</taxon>
        <taxon>Hymenolepis</taxon>
    </lineage>
</organism>
<dbReference type="PROSITE" id="PS00232">
    <property type="entry name" value="CADHERIN_1"/>
    <property type="match status" value="1"/>
</dbReference>
<reference evidence="12 13" key="1">
    <citation type="submission" date="2019-07" db="EMBL/GenBank/DDBJ databases">
        <authorList>
            <person name="Jastrzebski P J."/>
            <person name="Paukszto L."/>
            <person name="Jastrzebski P J."/>
        </authorList>
    </citation>
    <scope>NUCLEOTIDE SEQUENCE [LARGE SCALE GENOMIC DNA]</scope>
    <source>
        <strain evidence="12 13">WMS-il1</strain>
    </source>
</reference>
<feature type="domain" description="Cadherin" evidence="11">
    <location>
        <begin position="449"/>
        <end position="559"/>
    </location>
</feature>
<feature type="compositionally biased region" description="Polar residues" evidence="9">
    <location>
        <begin position="1564"/>
        <end position="1581"/>
    </location>
</feature>
<evidence type="ECO:0000256" key="3">
    <source>
        <dbReference type="ARBA" id="ARBA00022737"/>
    </source>
</evidence>
<comment type="subcellular location">
    <subcellularLocation>
        <location evidence="1">Membrane</location>
        <topology evidence="1">Single-pass membrane protein</topology>
    </subcellularLocation>
</comment>
<dbReference type="GO" id="GO:0005886">
    <property type="term" value="C:plasma membrane"/>
    <property type="evidence" value="ECO:0007669"/>
    <property type="project" value="InterPro"/>
</dbReference>
<evidence type="ECO:0000256" key="6">
    <source>
        <dbReference type="ARBA" id="ARBA00023136"/>
    </source>
</evidence>
<feature type="domain" description="Cadherin" evidence="11">
    <location>
        <begin position="942"/>
        <end position="1008"/>
    </location>
</feature>
<evidence type="ECO:0000256" key="9">
    <source>
        <dbReference type="SAM" id="MobiDB-lite"/>
    </source>
</evidence>
<dbReference type="InterPro" id="IPR050174">
    <property type="entry name" value="Protocadherin/Cadherin-CA"/>
</dbReference>
<sequence>MPHKTHCELYNFLTPISFKMFILTILAVISNVGLVSASPYAYTDSHSQLFQIIEESPNGTEIIGVSEYLHNAVGPGSKATYQLLDSHEMLTRLLKIESQTGRLYVDNRIDREAICPQSSGISLSYIDPDTSCMKQISVLATVHQDQEVSVQTIPVKFVILDVNDNAPSWNSAAKKLDGLPILEASILEQASGSKVQVPAAYDPDSGLNGEISYRLENYRNPSGDDLPNQDQGPAPFTISGPVGGMLQLTPFQPIDYEKQSVYDLLVIASDDGKPPNVGKAHLRVNVIDVNDEAPVFTQQIFTPPGDQGISERTQPGNVILNVTAVDGDASERNSRLTYSMVPSSNRQIGEIFSVHPDGRIILRHWLDYETLEPTHMASSTQALREAPPSKGKQFAFFVKATDSAPPPYEKTGTALVVIPIIDENDERPIISSRFLGSPDLVKHGEAGVITENSTVPVRLAYIQARDPDFEGRDRVECTVPDNENLSLKRVAPLTHRQSGDDMSMSSNNNDFLLSLEEPVDRETTKMLQVRIHCVDEANNTADKLINIRVLDVNDEVPTFLWPVFYFSVNENTKIPPTVNGPNGTLQGYRIGRVIAYDKDEGDNAKIMYGLLPTIEIEEPKMRPSLFPLSDYDQESYPTQASEIFRIDSITGELFALRSFDAEKEKLIKLKVIAVDQPSDPSAQSHTGTASVFVQIFDMNDWSPVFHQVLDNDQHNLQLYAPSILDEPSTVDSYQFSIKENLPAYTLVGRISSIDPDVSFWGSISPINNGTAADGSRSPKGVTIQFAPGTPAYVENAFTIHSASGQLRTTGPLDREAYANYTFNVIAVDKGPIDGISRTSTAAVTVIVEDENDNDPVFIRPAAETLDSGKASGSETFFEGDTFSPPPPSQGNLDSQSPSPSSGSASASAPISDKDRIPVVAVSRLPANGGSLDTNSNPIARLLIRIEAHDLDAGPNGQIRYAITSGNVDDIFYLDPTSGSLVLKNAHPATKEASSYLLQFEACDQGVPPRCAVPARLRVVMGRPAVSKAGNPGGIIYPATQDTNLYSAANRFPGGASSTQSGGAAEYPGVWDNDAYNEFGADWASSRSKWEDKHRYLRDEFEKQGTSYRRSGVTVSEAVIICVAVIFAVFLCAALILVYLVKRKSIYFSIGGKNKRKGEETTSNMDYTPGNFKNDNSAACESLEPNEKTSLYRMIQGTQAPGKIVFVDNNFERQNMNEGPISETLALSPIVENKRATATIQEYSLRRGMSASTAVLTNLESVYITGPGGAEDPMGTSEYPEMVTRSAFNFPQAVSRGSEVPQSMFGTFVGPKGATQSISLNQHGDYDSATYQRRCASLKPNAGFVPNPYRYIHQPYVYTPIVGSAPGHVIQYRGIPDANNADTTPYSPHTVQHRQPYVFADERHTYHDLDILAATLQRQRRPVEHFVEIAPPQNISSPPYGRLRQPMNSYTIATPNNRYATMNTRMAPDGEVTSVMEPFGTIKRVRVPIVERDDTRTSNEGESEAFDQQDSPNSLSEAFPEEDFGEENRSRDEEELESITDPNAKLIVSEDEQTLTLKRMRGETKQLQSPPNHYQESESQATEEILVTSGPGHPNSTNEESQQTSQLPLTYTVHEASFV</sequence>
<feature type="domain" description="Cadherin" evidence="11">
    <location>
        <begin position="44"/>
        <end position="169"/>
    </location>
</feature>
<feature type="compositionally biased region" description="Basic and acidic residues" evidence="9">
    <location>
        <begin position="1489"/>
        <end position="1498"/>
    </location>
</feature>
<dbReference type="PRINTS" id="PR00205">
    <property type="entry name" value="CADHERIN"/>
</dbReference>
<feature type="domain" description="Cadherin" evidence="11">
    <location>
        <begin position="192"/>
        <end position="296"/>
    </location>
</feature>
<evidence type="ECO:0000256" key="5">
    <source>
        <dbReference type="ARBA" id="ARBA00022989"/>
    </source>
</evidence>
<evidence type="ECO:0000256" key="2">
    <source>
        <dbReference type="ARBA" id="ARBA00022692"/>
    </source>
</evidence>
<feature type="domain" description="Cadherin" evidence="11">
    <location>
        <begin position="560"/>
        <end position="705"/>
    </location>
</feature>
<keyword evidence="2 10" id="KW-0812">Transmembrane</keyword>
<dbReference type="PROSITE" id="PS50268">
    <property type="entry name" value="CADHERIN_2"/>
    <property type="match status" value="7"/>
</dbReference>
<dbReference type="Proteomes" id="UP000321570">
    <property type="component" value="Unassembled WGS sequence"/>
</dbReference>
<dbReference type="SMART" id="SM00112">
    <property type="entry name" value="CA"/>
    <property type="match status" value="7"/>
</dbReference>
<dbReference type="InterPro" id="IPR002126">
    <property type="entry name" value="Cadherin-like_dom"/>
</dbReference>
<dbReference type="EMBL" id="CABIJS010000210">
    <property type="protein sequence ID" value="VUZ46207.1"/>
    <property type="molecule type" value="Genomic_DNA"/>
</dbReference>
<evidence type="ECO:0000259" key="11">
    <source>
        <dbReference type="PROSITE" id="PS50268"/>
    </source>
</evidence>
<accession>A0A564YFZ0</accession>
<keyword evidence="13" id="KW-1185">Reference proteome</keyword>
<protein>
    <recommendedName>
        <fullName evidence="11">Cadherin domain-containing protein</fullName>
    </recommendedName>
</protein>
<keyword evidence="6 10" id="KW-0472">Membrane</keyword>
<dbReference type="PANTHER" id="PTHR24028:SF146">
    <property type="entry name" value="CADHERIN 96CB, ISOFORM D-RELATED"/>
    <property type="match status" value="1"/>
</dbReference>
<evidence type="ECO:0000313" key="12">
    <source>
        <dbReference type="EMBL" id="VUZ46207.1"/>
    </source>
</evidence>
<dbReference type="InterPro" id="IPR020894">
    <property type="entry name" value="Cadherin_CS"/>
</dbReference>
<keyword evidence="3" id="KW-0677">Repeat</keyword>
<dbReference type="Pfam" id="PF00028">
    <property type="entry name" value="Cadherin"/>
    <property type="match status" value="5"/>
</dbReference>
<evidence type="ECO:0000256" key="10">
    <source>
        <dbReference type="SAM" id="Phobius"/>
    </source>
</evidence>
<dbReference type="GO" id="GO:0007156">
    <property type="term" value="P:homophilic cell adhesion via plasma membrane adhesion molecules"/>
    <property type="evidence" value="ECO:0007669"/>
    <property type="project" value="InterPro"/>
</dbReference>
<evidence type="ECO:0000256" key="4">
    <source>
        <dbReference type="ARBA" id="ARBA00022837"/>
    </source>
</evidence>
<evidence type="ECO:0000256" key="7">
    <source>
        <dbReference type="ARBA" id="ARBA00023180"/>
    </source>
</evidence>
<dbReference type="InterPro" id="IPR015919">
    <property type="entry name" value="Cadherin-like_sf"/>
</dbReference>
<evidence type="ECO:0000256" key="8">
    <source>
        <dbReference type="PROSITE-ProRule" id="PRU00043"/>
    </source>
</evidence>
<dbReference type="CDD" id="cd11304">
    <property type="entry name" value="Cadherin_repeat"/>
    <property type="match status" value="7"/>
</dbReference>
<proteinExistence type="predicted"/>
<dbReference type="PANTHER" id="PTHR24028">
    <property type="entry name" value="CADHERIN-87A"/>
    <property type="match status" value="1"/>
</dbReference>
<feature type="compositionally biased region" description="Polar residues" evidence="9">
    <location>
        <begin position="1593"/>
        <end position="1608"/>
    </location>
</feature>
<name>A0A564YFZ0_HYMDI</name>
<keyword evidence="7" id="KW-0325">Glycoprotein</keyword>
<feature type="domain" description="Cadherin" evidence="11">
    <location>
        <begin position="309"/>
        <end position="430"/>
    </location>
</feature>
<evidence type="ECO:0000313" key="13">
    <source>
        <dbReference type="Proteomes" id="UP000321570"/>
    </source>
</evidence>
<keyword evidence="5 10" id="KW-1133">Transmembrane helix</keyword>
<feature type="region of interest" description="Disordered" evidence="9">
    <location>
        <begin position="862"/>
        <end position="911"/>
    </location>
</feature>